<dbReference type="Gene3D" id="3.30.160.60">
    <property type="entry name" value="Classic Zinc Finger"/>
    <property type="match status" value="1"/>
</dbReference>
<evidence type="ECO:0000256" key="3">
    <source>
        <dbReference type="ARBA" id="ARBA00022771"/>
    </source>
</evidence>
<dbReference type="GO" id="GO:0045944">
    <property type="term" value="P:positive regulation of transcription by RNA polymerase II"/>
    <property type="evidence" value="ECO:0007669"/>
    <property type="project" value="TreeGrafter"/>
</dbReference>
<gene>
    <name evidence="8" type="ORF">E1B28_003239</name>
</gene>
<reference evidence="8" key="1">
    <citation type="journal article" date="2021" name="Genome Biol. Evol.">
        <title>The assembled and annotated genome of the fairy-ring fungus Marasmius oreades.</title>
        <authorList>
            <person name="Hiltunen M."/>
            <person name="Ament-Velasquez S.L."/>
            <person name="Johannesson H."/>
        </authorList>
    </citation>
    <scope>NUCLEOTIDE SEQUENCE</scope>
    <source>
        <strain evidence="8">03SP1</strain>
    </source>
</reference>
<evidence type="ECO:0000256" key="6">
    <source>
        <dbReference type="SAM" id="MobiDB-lite"/>
    </source>
</evidence>
<dbReference type="OrthoDB" id="654211at2759"/>
<dbReference type="Proteomes" id="UP001049176">
    <property type="component" value="Chromosome 11"/>
</dbReference>
<feature type="compositionally biased region" description="Basic residues" evidence="6">
    <location>
        <begin position="92"/>
        <end position="107"/>
    </location>
</feature>
<keyword evidence="3 5" id="KW-0863">Zinc-finger</keyword>
<feature type="domain" description="C2H2-type" evidence="7">
    <location>
        <begin position="46"/>
        <end position="75"/>
    </location>
</feature>
<organism evidence="8 9">
    <name type="scientific">Marasmius oreades</name>
    <name type="common">fairy-ring Marasmius</name>
    <dbReference type="NCBI Taxonomy" id="181124"/>
    <lineage>
        <taxon>Eukaryota</taxon>
        <taxon>Fungi</taxon>
        <taxon>Dikarya</taxon>
        <taxon>Basidiomycota</taxon>
        <taxon>Agaricomycotina</taxon>
        <taxon>Agaricomycetes</taxon>
        <taxon>Agaricomycetidae</taxon>
        <taxon>Agaricales</taxon>
        <taxon>Marasmiineae</taxon>
        <taxon>Marasmiaceae</taxon>
        <taxon>Marasmius</taxon>
    </lineage>
</organism>
<dbReference type="PANTHER" id="PTHR24403:SF109">
    <property type="entry name" value="ZINC FINGER PROTEIN 845-LIKE"/>
    <property type="match status" value="1"/>
</dbReference>
<feature type="domain" description="C2H2-type" evidence="7">
    <location>
        <begin position="15"/>
        <end position="42"/>
    </location>
</feature>
<dbReference type="InterPro" id="IPR050688">
    <property type="entry name" value="Zinc_finger/UBP_domain"/>
</dbReference>
<dbReference type="EMBL" id="CM032191">
    <property type="protein sequence ID" value="KAG7085694.1"/>
    <property type="molecule type" value="Genomic_DNA"/>
</dbReference>
<feature type="region of interest" description="Disordered" evidence="6">
    <location>
        <begin position="69"/>
        <end position="148"/>
    </location>
</feature>
<dbReference type="PROSITE" id="PS00028">
    <property type="entry name" value="ZINC_FINGER_C2H2_1"/>
    <property type="match status" value="1"/>
</dbReference>
<evidence type="ECO:0000313" key="9">
    <source>
        <dbReference type="Proteomes" id="UP001049176"/>
    </source>
</evidence>
<dbReference type="KEGG" id="more:E1B28_003239"/>
<proteinExistence type="predicted"/>
<dbReference type="RefSeq" id="XP_043002165.1">
    <property type="nucleotide sequence ID" value="XM_043160209.1"/>
</dbReference>
<keyword evidence="1" id="KW-0479">Metal-binding</keyword>
<dbReference type="InterPro" id="IPR036236">
    <property type="entry name" value="Znf_C2H2_sf"/>
</dbReference>
<dbReference type="GO" id="GO:0005634">
    <property type="term" value="C:nucleus"/>
    <property type="evidence" value="ECO:0007669"/>
    <property type="project" value="TreeGrafter"/>
</dbReference>
<dbReference type="AlphaFoldDB" id="A0A9P7RL53"/>
<dbReference type="Pfam" id="PF00096">
    <property type="entry name" value="zf-C2H2"/>
    <property type="match status" value="1"/>
</dbReference>
<sequence>MPRKSTASSACREGHQCDECGIVLARSGDMSRHKKIHSENRQEIVHWCPWDGCNFSSLQKSNVETHFNTHTGKKNKHCPECDFSTGDPGSLTRHRKRRHAYVPKPRARLGAVASHNDSSVTTSRASRRHAPYPRARSSSSTSSESSASSLVSDCPAVFVQSKYTSMSLARPEQDSNERMIPGLSDLHSRFFWRPHDVERIARSPSPKLILPAVDTGRHMQENATFQPHEHYYTQTGQMQFPAAPIENWDFASLPDANHCTATLGEQYVPQYLVDEGVPLEFDLELAAAFQQQMLVTGSVDSDSTNINGPFATSYDWPTFLATVDVESPASTSYPDASLASFPSSAVSYSSYSSPYNPGPMTVEDFSSVLAPLAPTSFGSEWELSPH</sequence>
<dbReference type="SUPFAM" id="SSF57667">
    <property type="entry name" value="beta-beta-alpha zinc fingers"/>
    <property type="match status" value="1"/>
</dbReference>
<comment type="caution">
    <text evidence="8">The sequence shown here is derived from an EMBL/GenBank/DDBJ whole genome shotgun (WGS) entry which is preliminary data.</text>
</comment>
<feature type="compositionally biased region" description="Low complexity" evidence="6">
    <location>
        <begin position="132"/>
        <end position="148"/>
    </location>
</feature>
<dbReference type="GO" id="GO:0008270">
    <property type="term" value="F:zinc ion binding"/>
    <property type="evidence" value="ECO:0007669"/>
    <property type="project" value="UniProtKB-KW"/>
</dbReference>
<keyword evidence="9" id="KW-1185">Reference proteome</keyword>
<dbReference type="PANTHER" id="PTHR24403">
    <property type="entry name" value="ZINC FINGER PROTEIN"/>
    <property type="match status" value="1"/>
</dbReference>
<keyword evidence="4" id="KW-0862">Zinc</keyword>
<dbReference type="PROSITE" id="PS50157">
    <property type="entry name" value="ZINC_FINGER_C2H2_2"/>
    <property type="match status" value="2"/>
</dbReference>
<protein>
    <recommendedName>
        <fullName evidence="7">C2H2-type domain-containing protein</fullName>
    </recommendedName>
</protein>
<name>A0A9P7RL53_9AGAR</name>
<dbReference type="GeneID" id="66072315"/>
<evidence type="ECO:0000256" key="4">
    <source>
        <dbReference type="ARBA" id="ARBA00022833"/>
    </source>
</evidence>
<evidence type="ECO:0000313" key="8">
    <source>
        <dbReference type="EMBL" id="KAG7085694.1"/>
    </source>
</evidence>
<dbReference type="SMART" id="SM00355">
    <property type="entry name" value="ZnF_C2H2"/>
    <property type="match status" value="3"/>
</dbReference>
<evidence type="ECO:0000256" key="2">
    <source>
        <dbReference type="ARBA" id="ARBA00022737"/>
    </source>
</evidence>
<accession>A0A9P7RL53</accession>
<evidence type="ECO:0000259" key="7">
    <source>
        <dbReference type="PROSITE" id="PS50157"/>
    </source>
</evidence>
<dbReference type="Pfam" id="PF13909">
    <property type="entry name" value="zf-H2C2_5"/>
    <property type="match status" value="1"/>
</dbReference>
<keyword evidence="2" id="KW-0677">Repeat</keyword>
<evidence type="ECO:0000256" key="5">
    <source>
        <dbReference type="PROSITE-ProRule" id="PRU00042"/>
    </source>
</evidence>
<evidence type="ECO:0000256" key="1">
    <source>
        <dbReference type="ARBA" id="ARBA00022723"/>
    </source>
</evidence>
<dbReference type="InterPro" id="IPR013087">
    <property type="entry name" value="Znf_C2H2_type"/>
</dbReference>